<dbReference type="Proteomes" id="UP000887222">
    <property type="component" value="Unassembled WGS sequence"/>
</dbReference>
<name>A0ABQ4Q7J5_9BURK</name>
<keyword evidence="2" id="KW-1185">Reference proteome</keyword>
<dbReference type="RefSeq" id="WP_220809547.1">
    <property type="nucleotide sequence ID" value="NZ_BPMK01000014.1"/>
</dbReference>
<evidence type="ECO:0000313" key="2">
    <source>
        <dbReference type="Proteomes" id="UP000887222"/>
    </source>
</evidence>
<evidence type="ECO:0000313" key="1">
    <source>
        <dbReference type="EMBL" id="GIZ53128.1"/>
    </source>
</evidence>
<reference evidence="1 2" key="1">
    <citation type="journal article" date="2022" name="Int. J. Syst. Evol. Microbiol.">
        <title>Noviherbaspirillum aridicola sp. nov., isolated from an arid soil in Pakistan.</title>
        <authorList>
            <person name="Khan I.U."/>
            <person name="Saqib M."/>
            <person name="Amin A."/>
            <person name="Hussain F."/>
            <person name="Li L."/>
            <person name="Liu Y.H."/>
            <person name="Fang B.Z."/>
            <person name="Ahmed I."/>
            <person name="Li W.J."/>
        </authorList>
    </citation>
    <scope>NUCLEOTIDE SEQUENCE [LARGE SCALE GENOMIC DNA]</scope>
    <source>
        <strain evidence="1 2">NCCP-691</strain>
    </source>
</reference>
<accession>A0ABQ4Q7J5</accession>
<dbReference type="EMBL" id="BPMK01000014">
    <property type="protein sequence ID" value="GIZ53128.1"/>
    <property type="molecule type" value="Genomic_DNA"/>
</dbReference>
<organism evidence="1 2">
    <name type="scientific">Noviherbaspirillum aridicola</name>
    <dbReference type="NCBI Taxonomy" id="2849687"/>
    <lineage>
        <taxon>Bacteria</taxon>
        <taxon>Pseudomonadati</taxon>
        <taxon>Pseudomonadota</taxon>
        <taxon>Betaproteobacteria</taxon>
        <taxon>Burkholderiales</taxon>
        <taxon>Oxalobacteraceae</taxon>
        <taxon>Noviherbaspirillum</taxon>
    </lineage>
</organism>
<comment type="caution">
    <text evidence="1">The sequence shown here is derived from an EMBL/GenBank/DDBJ whole genome shotgun (WGS) entry which is preliminary data.</text>
</comment>
<proteinExistence type="predicted"/>
<protein>
    <submittedName>
        <fullName evidence="1">Uncharacterized protein</fullName>
    </submittedName>
</protein>
<sequence>MSMDIVIVREGDGYRLLHGHLRLANILRTTGEAWVHVKGDCEVRIVRVRSQYVVHREGRPYPLHRQ</sequence>
<gene>
    <name evidence="1" type="ORF">NCCP691_31420</name>
</gene>